<feature type="compositionally biased region" description="Basic and acidic residues" evidence="1">
    <location>
        <begin position="65"/>
        <end position="77"/>
    </location>
</feature>
<dbReference type="AlphaFoldDB" id="A0A915CWR2"/>
<feature type="region of interest" description="Disordered" evidence="1">
    <location>
        <begin position="1"/>
        <end position="21"/>
    </location>
</feature>
<feature type="region of interest" description="Disordered" evidence="1">
    <location>
        <begin position="33"/>
        <end position="77"/>
    </location>
</feature>
<evidence type="ECO:0000256" key="1">
    <source>
        <dbReference type="SAM" id="MobiDB-lite"/>
    </source>
</evidence>
<organism evidence="2 3">
    <name type="scientific">Ditylenchus dipsaci</name>
    <dbReference type="NCBI Taxonomy" id="166011"/>
    <lineage>
        <taxon>Eukaryota</taxon>
        <taxon>Metazoa</taxon>
        <taxon>Ecdysozoa</taxon>
        <taxon>Nematoda</taxon>
        <taxon>Chromadorea</taxon>
        <taxon>Rhabditida</taxon>
        <taxon>Tylenchina</taxon>
        <taxon>Tylenchomorpha</taxon>
        <taxon>Sphaerularioidea</taxon>
        <taxon>Anguinidae</taxon>
        <taxon>Anguininae</taxon>
        <taxon>Ditylenchus</taxon>
    </lineage>
</organism>
<protein>
    <submittedName>
        <fullName evidence="3">Uncharacterized protein</fullName>
    </submittedName>
</protein>
<reference evidence="3" key="1">
    <citation type="submission" date="2022-11" db="UniProtKB">
        <authorList>
            <consortium name="WormBaseParasite"/>
        </authorList>
    </citation>
    <scope>IDENTIFICATION</scope>
</reference>
<dbReference type="WBParaSite" id="jg1298">
    <property type="protein sequence ID" value="jg1298"/>
    <property type="gene ID" value="jg1298"/>
</dbReference>
<dbReference type="Proteomes" id="UP000887574">
    <property type="component" value="Unplaced"/>
</dbReference>
<proteinExistence type="predicted"/>
<evidence type="ECO:0000313" key="3">
    <source>
        <dbReference type="WBParaSite" id="jg1298"/>
    </source>
</evidence>
<accession>A0A915CWR2</accession>
<name>A0A915CWR2_9BILA</name>
<keyword evidence="2" id="KW-1185">Reference proteome</keyword>
<evidence type="ECO:0000313" key="2">
    <source>
        <dbReference type="Proteomes" id="UP000887574"/>
    </source>
</evidence>
<sequence>MGVGYNGQGNPTKRPSLGGMVYPELTSLENFRDVSLHPGSVGGHNGLHNSPRRQENKLPSNTIDGEERQWCSERNSVEMTDHVGSEEMADLEEMADYSFANAFCSATSTDLQPSPSSSSYNPNGGAVSEMGQMLHINTTAANYSQDHNHHLL</sequence>